<evidence type="ECO:0000256" key="5">
    <source>
        <dbReference type="ARBA" id="ARBA00022525"/>
    </source>
</evidence>
<sequence length="400" mass="45145">MRFNSFGTLAGLGLAMLSGVASEPVLWCYAQYSDKIDTSIDYSRCTNVLVAFGIPKPDATIKIEAEDKLQDFVKTVQDQGPKVSVSLGGWTGSGNFSTLIKNEENREKFIDRIVDLIKSKNLDGIDLDWEYPGRDGNCNVFDKDNDTKNYLEFLRLLRKTLTEKFPDSSKLVTMAVWVQPFDGPDGPTSDMSEFANLTDFAFLMQYDYTTSSAEHSGPNSPLDFEEGKGTRSFRTAIKAWTDAKWPRDQLVAGFAFYGRSSKLDIEGDEVPTSQYQKQSKTEFPKGDEEDEVEEDACTGTKRFSGAWRWKHLLHDGVLKDPLTANEPWVRQFDNITKTPWLFNKETKVFITYDDPESIKEKARVVNEEGLAGGMMWSIDMDKDNVLTDAMKENLKGSSKN</sequence>
<comment type="catalytic activity">
    <reaction evidence="1">
        <text>Random endo-hydrolysis of N-acetyl-beta-D-glucosaminide (1-&gt;4)-beta-linkages in chitin and chitodextrins.</text>
        <dbReference type="EC" id="3.2.1.14"/>
    </reaction>
</comment>
<evidence type="ECO:0000256" key="6">
    <source>
        <dbReference type="ARBA" id="ARBA00022801"/>
    </source>
</evidence>
<dbReference type="SUPFAM" id="SSF51445">
    <property type="entry name" value="(Trans)glycosidases"/>
    <property type="match status" value="1"/>
</dbReference>
<keyword evidence="13" id="KW-0732">Signal</keyword>
<dbReference type="InterPro" id="IPR001223">
    <property type="entry name" value="Glyco_hydro18_cat"/>
</dbReference>
<organism evidence="15 16">
    <name type="scientific">Ophiocordyceps polyrhachis-furcata BCC 54312</name>
    <dbReference type="NCBI Taxonomy" id="1330021"/>
    <lineage>
        <taxon>Eukaryota</taxon>
        <taxon>Fungi</taxon>
        <taxon>Dikarya</taxon>
        <taxon>Ascomycota</taxon>
        <taxon>Pezizomycotina</taxon>
        <taxon>Sordariomycetes</taxon>
        <taxon>Hypocreomycetidae</taxon>
        <taxon>Hypocreales</taxon>
        <taxon>Ophiocordycipitaceae</taxon>
        <taxon>Ophiocordyceps</taxon>
    </lineage>
</organism>
<evidence type="ECO:0000256" key="12">
    <source>
        <dbReference type="SAM" id="MobiDB-lite"/>
    </source>
</evidence>
<comment type="subcellular location">
    <subcellularLocation>
        <location evidence="2">Secreted</location>
    </subcellularLocation>
</comment>
<keyword evidence="5" id="KW-0964">Secreted</keyword>
<accession>A0A367L2D6</accession>
<evidence type="ECO:0000256" key="9">
    <source>
        <dbReference type="ARBA" id="ARBA00023295"/>
    </source>
</evidence>
<feature type="chain" id="PRO_5017025731" description="chitinase" evidence="13">
    <location>
        <begin position="23"/>
        <end position="400"/>
    </location>
</feature>
<keyword evidence="6 11" id="KW-0378">Hydrolase</keyword>
<evidence type="ECO:0000313" key="16">
    <source>
        <dbReference type="Proteomes" id="UP000253664"/>
    </source>
</evidence>
<evidence type="ECO:0000256" key="8">
    <source>
        <dbReference type="ARBA" id="ARBA00023277"/>
    </source>
</evidence>
<evidence type="ECO:0000256" key="13">
    <source>
        <dbReference type="SAM" id="SignalP"/>
    </source>
</evidence>
<comment type="caution">
    <text evidence="15">The sequence shown here is derived from an EMBL/GenBank/DDBJ whole genome shotgun (WGS) entry which is preliminary data.</text>
</comment>
<evidence type="ECO:0000256" key="2">
    <source>
        <dbReference type="ARBA" id="ARBA00004613"/>
    </source>
</evidence>
<dbReference type="InterPro" id="IPR029070">
    <property type="entry name" value="Chitinase_insertion_sf"/>
</dbReference>
<proteinExistence type="inferred from homology"/>
<evidence type="ECO:0000313" key="15">
    <source>
        <dbReference type="EMBL" id="RCI08567.1"/>
    </source>
</evidence>
<keyword evidence="16" id="KW-1185">Reference proteome</keyword>
<dbReference type="Gene3D" id="3.10.50.10">
    <property type="match status" value="1"/>
</dbReference>
<dbReference type="GO" id="GO:0008061">
    <property type="term" value="F:chitin binding"/>
    <property type="evidence" value="ECO:0007669"/>
    <property type="project" value="InterPro"/>
</dbReference>
<dbReference type="InterPro" id="IPR050314">
    <property type="entry name" value="Glycosyl_Hydrlase_18"/>
</dbReference>
<dbReference type="Gene3D" id="3.20.20.80">
    <property type="entry name" value="Glycosidases"/>
    <property type="match status" value="1"/>
</dbReference>
<dbReference type="OrthoDB" id="76388at2759"/>
<dbReference type="AlphaFoldDB" id="A0A367L2D6"/>
<comment type="similarity">
    <text evidence="3">Belongs to the glycosyl hydrolase 18 family. Chitinase class V subfamily.</text>
</comment>
<feature type="signal peptide" evidence="13">
    <location>
        <begin position="1"/>
        <end position="22"/>
    </location>
</feature>
<dbReference type="GO" id="GO:0006032">
    <property type="term" value="P:chitin catabolic process"/>
    <property type="evidence" value="ECO:0007669"/>
    <property type="project" value="UniProtKB-KW"/>
</dbReference>
<dbReference type="STRING" id="1330021.A0A367L2D6"/>
<feature type="domain" description="GH18" evidence="14">
    <location>
        <begin position="24"/>
        <end position="397"/>
    </location>
</feature>
<dbReference type="GO" id="GO:0008843">
    <property type="term" value="F:endochitinase activity"/>
    <property type="evidence" value="ECO:0007669"/>
    <property type="project" value="UniProtKB-EC"/>
</dbReference>
<dbReference type="InterPro" id="IPR001579">
    <property type="entry name" value="Glyco_hydro_18_chit_AS"/>
</dbReference>
<dbReference type="Pfam" id="PF00704">
    <property type="entry name" value="Glyco_hydro_18"/>
    <property type="match status" value="1"/>
</dbReference>
<dbReference type="Proteomes" id="UP000253664">
    <property type="component" value="Unassembled WGS sequence"/>
</dbReference>
<dbReference type="GO" id="GO:0000272">
    <property type="term" value="P:polysaccharide catabolic process"/>
    <property type="evidence" value="ECO:0007669"/>
    <property type="project" value="UniProtKB-KW"/>
</dbReference>
<gene>
    <name evidence="15" type="ORF">L249_4772</name>
</gene>
<keyword evidence="8" id="KW-0119">Carbohydrate metabolism</keyword>
<keyword evidence="9 11" id="KW-0326">Glycosidase</keyword>
<keyword evidence="10" id="KW-0624">Polysaccharide degradation</keyword>
<keyword evidence="7" id="KW-0146">Chitin degradation</keyword>
<reference evidence="15 16" key="1">
    <citation type="journal article" date="2015" name="BMC Genomics">
        <title>Insights from the genome of Ophiocordyceps polyrhachis-furcata to pathogenicity and host specificity in insect fungi.</title>
        <authorList>
            <person name="Wichadakul D."/>
            <person name="Kobmoo N."/>
            <person name="Ingsriswang S."/>
            <person name="Tangphatsornruang S."/>
            <person name="Chantasingh D."/>
            <person name="Luangsa-ard J.J."/>
            <person name="Eurwilaichitr L."/>
        </authorList>
    </citation>
    <scope>NUCLEOTIDE SEQUENCE [LARGE SCALE GENOMIC DNA]</scope>
    <source>
        <strain evidence="15 16">BCC 54312</strain>
    </source>
</reference>
<dbReference type="PANTHER" id="PTHR11177">
    <property type="entry name" value="CHITINASE"/>
    <property type="match status" value="1"/>
</dbReference>
<protein>
    <recommendedName>
        <fullName evidence="4">chitinase</fullName>
        <ecNumber evidence="4">3.2.1.14</ecNumber>
    </recommendedName>
</protein>
<evidence type="ECO:0000259" key="14">
    <source>
        <dbReference type="PROSITE" id="PS51910"/>
    </source>
</evidence>
<dbReference type="GO" id="GO:0005576">
    <property type="term" value="C:extracellular region"/>
    <property type="evidence" value="ECO:0007669"/>
    <property type="project" value="UniProtKB-SubCell"/>
</dbReference>
<evidence type="ECO:0000256" key="4">
    <source>
        <dbReference type="ARBA" id="ARBA00012729"/>
    </source>
</evidence>
<dbReference type="PROSITE" id="PS01095">
    <property type="entry name" value="GH18_1"/>
    <property type="match status" value="1"/>
</dbReference>
<feature type="region of interest" description="Disordered" evidence="12">
    <location>
        <begin position="267"/>
        <end position="292"/>
    </location>
</feature>
<evidence type="ECO:0000256" key="7">
    <source>
        <dbReference type="ARBA" id="ARBA00023024"/>
    </source>
</evidence>
<evidence type="ECO:0000256" key="1">
    <source>
        <dbReference type="ARBA" id="ARBA00000822"/>
    </source>
</evidence>
<name>A0A367L2D6_9HYPO</name>
<evidence type="ECO:0000256" key="3">
    <source>
        <dbReference type="ARBA" id="ARBA00008682"/>
    </source>
</evidence>
<evidence type="ECO:0000256" key="11">
    <source>
        <dbReference type="RuleBase" id="RU000489"/>
    </source>
</evidence>
<dbReference type="InterPro" id="IPR017853">
    <property type="entry name" value="GH"/>
</dbReference>
<dbReference type="PANTHER" id="PTHR11177:SF392">
    <property type="entry name" value="HAP41P"/>
    <property type="match status" value="1"/>
</dbReference>
<dbReference type="PROSITE" id="PS51910">
    <property type="entry name" value="GH18_2"/>
    <property type="match status" value="1"/>
</dbReference>
<evidence type="ECO:0000256" key="10">
    <source>
        <dbReference type="ARBA" id="ARBA00023326"/>
    </source>
</evidence>
<dbReference type="SMART" id="SM00636">
    <property type="entry name" value="Glyco_18"/>
    <property type="match status" value="1"/>
</dbReference>
<dbReference type="EMBL" id="LKCN02000018">
    <property type="protein sequence ID" value="RCI08567.1"/>
    <property type="molecule type" value="Genomic_DNA"/>
</dbReference>
<dbReference type="EC" id="3.2.1.14" evidence="4"/>
<dbReference type="InterPro" id="IPR011583">
    <property type="entry name" value="Chitinase_II/V-like_cat"/>
</dbReference>
<dbReference type="SUPFAM" id="SSF54556">
    <property type="entry name" value="Chitinase insertion domain"/>
    <property type="match status" value="1"/>
</dbReference>